<dbReference type="SUPFAM" id="SSF52922">
    <property type="entry name" value="TK C-terminal domain-like"/>
    <property type="match status" value="1"/>
</dbReference>
<dbReference type="NCBIfam" id="TIGR03710">
    <property type="entry name" value="OAFO_sf"/>
    <property type="match status" value="1"/>
</dbReference>
<dbReference type="GO" id="GO:0006979">
    <property type="term" value="P:response to oxidative stress"/>
    <property type="evidence" value="ECO:0007669"/>
    <property type="project" value="TreeGrafter"/>
</dbReference>
<evidence type="ECO:0000256" key="1">
    <source>
        <dbReference type="ARBA" id="ARBA00023002"/>
    </source>
</evidence>
<sequence length="573" mass="63721">MNLRRKQNGEVCIVLSGAAGQGIQTVEHVFTRIAKDSGFHVFATKEYMSRVRGGNNSTSIRISERPVKAYVDRIDILVPLNDNALERLRDRITSETIILGNEKYVRGERNALVVNFEEIAESFGNKIYENSVAIGVLSGIIGAQEEALVKHITAYFSRKSEDVVKANVNAALKGLEIGRTLGLRFELIPSQEVKSHYLMAGYEAVARGAIAGGCNFISSYPMSPATTVFTELSRLSKEYGILVDQAEDEIAAANMAIAAWYAGARALVSTSGGGFALMTEAISLAGMIETPIVVHLGQRPGPATGLPTRTEQGDLNLVLHAGHGEFPRVIYAPGNLCEAYELTARAFNIADKYQIPVFVLTDQYFLDSFYNVETMPDAKIERYVVKTDENYRRYEITESGISPRGIPGYGTGLVRVDSDEHDEYGHITESAQVRKRMVEKRLRKLKYMLEDSVPPKLFGPENYEYLLVAWGSTQLVLKEAVELLNDELKLNIALLHFSQVYPVHPSITDFIEKARKTIFFEGNATGQFANLLKLVFGIHTDERILKYDGFPFSVEEAVERILGVVGRLRREDE</sequence>
<dbReference type="InterPro" id="IPR002880">
    <property type="entry name" value="Pyrv_Fd/Flavodoxin_OxRdtase_N"/>
</dbReference>
<dbReference type="Gene3D" id="3.40.920.10">
    <property type="entry name" value="Pyruvate-ferredoxin oxidoreductase, PFOR, domain III"/>
    <property type="match status" value="1"/>
</dbReference>
<dbReference type="PANTHER" id="PTHR32154">
    <property type="entry name" value="PYRUVATE-FLAVODOXIN OXIDOREDUCTASE-RELATED"/>
    <property type="match status" value="1"/>
</dbReference>
<gene>
    <name evidence="4" type="ORF">ENT77_04985</name>
</gene>
<protein>
    <submittedName>
        <fullName evidence="4">2-oxoacid:acceptor oxidoreductase subunit alpha</fullName>
    </submittedName>
</protein>
<dbReference type="SUPFAM" id="SSF52518">
    <property type="entry name" value="Thiamin diphosphate-binding fold (THDP-binding)"/>
    <property type="match status" value="1"/>
</dbReference>
<name>A0A7C4RWC5_9BACT</name>
<dbReference type="InterPro" id="IPR019752">
    <property type="entry name" value="Pyrv/ketoisovalerate_OxRed_cat"/>
</dbReference>
<dbReference type="FunFam" id="3.40.50.970:FF:000022">
    <property type="entry name" value="2-oxoglutarate ferredoxin oxidoreductase alpha subunit"/>
    <property type="match status" value="1"/>
</dbReference>
<reference evidence="4" key="1">
    <citation type="journal article" date="2020" name="mSystems">
        <title>Genome- and Community-Level Interaction Insights into Carbon Utilization and Element Cycling Functions of Hydrothermarchaeota in Hydrothermal Sediment.</title>
        <authorList>
            <person name="Zhou Z."/>
            <person name="Liu Y."/>
            <person name="Xu W."/>
            <person name="Pan J."/>
            <person name="Luo Z.H."/>
            <person name="Li M."/>
        </authorList>
    </citation>
    <scope>NUCLEOTIDE SEQUENCE [LARGE SCALE GENOMIC DNA]</scope>
    <source>
        <strain evidence="4">SpSt-609</strain>
    </source>
</reference>
<feature type="domain" description="Pyruvate flavodoxin/ferredoxin oxidoreductase pyrimidine binding" evidence="3">
    <location>
        <begin position="208"/>
        <end position="439"/>
    </location>
</feature>
<dbReference type="InterPro" id="IPR009014">
    <property type="entry name" value="Transketo_C/PFOR_II"/>
</dbReference>
<evidence type="ECO:0000313" key="4">
    <source>
        <dbReference type="EMBL" id="HGU40537.1"/>
    </source>
</evidence>
<feature type="domain" description="Pyruvate/ketoisovalerate oxidoreductase catalytic" evidence="2">
    <location>
        <begin position="19"/>
        <end position="176"/>
    </location>
</feature>
<organism evidence="4">
    <name type="scientific">Fervidobacterium thailandense</name>
    <dbReference type="NCBI Taxonomy" id="1008305"/>
    <lineage>
        <taxon>Bacteria</taxon>
        <taxon>Thermotogati</taxon>
        <taxon>Thermotogota</taxon>
        <taxon>Thermotogae</taxon>
        <taxon>Thermotogales</taxon>
        <taxon>Fervidobacteriaceae</taxon>
        <taxon>Fervidobacterium</taxon>
    </lineage>
</organism>
<dbReference type="AlphaFoldDB" id="A0A7C4RWC5"/>
<evidence type="ECO:0000259" key="2">
    <source>
        <dbReference type="Pfam" id="PF01558"/>
    </source>
</evidence>
<comment type="caution">
    <text evidence="4">The sequence shown here is derived from an EMBL/GenBank/DDBJ whole genome shotgun (WGS) entry which is preliminary data.</text>
</comment>
<evidence type="ECO:0000259" key="3">
    <source>
        <dbReference type="Pfam" id="PF01855"/>
    </source>
</evidence>
<dbReference type="InterPro" id="IPR022367">
    <property type="entry name" value="2-oxoacid/accept_OxRdtase_asu"/>
</dbReference>
<accession>A0A7C4RWC5</accession>
<dbReference type="GO" id="GO:0016903">
    <property type="term" value="F:oxidoreductase activity, acting on the aldehyde or oxo group of donors"/>
    <property type="evidence" value="ECO:0007669"/>
    <property type="project" value="InterPro"/>
</dbReference>
<dbReference type="Pfam" id="PF01855">
    <property type="entry name" value="POR_N"/>
    <property type="match status" value="1"/>
</dbReference>
<dbReference type="EMBL" id="DSZY01000023">
    <property type="protein sequence ID" value="HGU40537.1"/>
    <property type="molecule type" value="Genomic_DNA"/>
</dbReference>
<dbReference type="InterPro" id="IPR029061">
    <property type="entry name" value="THDP-binding"/>
</dbReference>
<keyword evidence="1" id="KW-0560">Oxidoreductase</keyword>
<dbReference type="Gene3D" id="3.40.50.970">
    <property type="match status" value="1"/>
</dbReference>
<dbReference type="InterPro" id="IPR002869">
    <property type="entry name" value="Pyrv_flavodox_OxRed_cen"/>
</dbReference>
<dbReference type="PANTHER" id="PTHR32154:SF20">
    <property type="entry name" value="2-OXOGLUTARATE OXIDOREDUCTASE SUBUNIT KORA"/>
    <property type="match status" value="1"/>
</dbReference>
<dbReference type="Pfam" id="PF01558">
    <property type="entry name" value="POR"/>
    <property type="match status" value="1"/>
</dbReference>
<dbReference type="CDD" id="cd07034">
    <property type="entry name" value="TPP_PYR_PFOR_IOR-alpha_like"/>
    <property type="match status" value="1"/>
</dbReference>
<proteinExistence type="predicted"/>
<dbReference type="InterPro" id="IPR050722">
    <property type="entry name" value="Pyruvate:ferred/Flavod_OxRd"/>
</dbReference>
<dbReference type="Gene3D" id="3.40.50.920">
    <property type="match status" value="1"/>
</dbReference>
<dbReference type="SUPFAM" id="SSF53323">
    <property type="entry name" value="Pyruvate-ferredoxin oxidoreductase, PFOR, domain III"/>
    <property type="match status" value="1"/>
</dbReference>